<dbReference type="AlphaFoldDB" id="A0A1W1VSG5"/>
<name>A0A1W1VSG5_9FIRM</name>
<dbReference type="RefSeq" id="WP_084665006.1">
    <property type="nucleotide sequence ID" value="NZ_LT838272.1"/>
</dbReference>
<gene>
    <name evidence="1" type="ORF">SAMN00808754_1387</name>
</gene>
<reference evidence="1 2" key="1">
    <citation type="submission" date="2017-04" db="EMBL/GenBank/DDBJ databases">
        <authorList>
            <person name="Afonso C.L."/>
            <person name="Miller P.J."/>
            <person name="Scott M.A."/>
            <person name="Spackman E."/>
            <person name="Goraichik I."/>
            <person name="Dimitrov K.M."/>
            <person name="Suarez D.L."/>
            <person name="Swayne D.E."/>
        </authorList>
    </citation>
    <scope>NUCLEOTIDE SEQUENCE [LARGE SCALE GENOMIC DNA]</scope>
    <source>
        <strain evidence="1 2">ToBE</strain>
    </source>
</reference>
<dbReference type="STRING" id="698762.SAMN00808754_1387"/>
<evidence type="ECO:0000313" key="2">
    <source>
        <dbReference type="Proteomes" id="UP000192569"/>
    </source>
</evidence>
<evidence type="ECO:0000313" key="1">
    <source>
        <dbReference type="EMBL" id="SMB96041.1"/>
    </source>
</evidence>
<accession>A0A1W1VSG5</accession>
<proteinExistence type="predicted"/>
<organism evidence="1 2">
    <name type="scientific">Thermanaeromonas toyohensis ToBE</name>
    <dbReference type="NCBI Taxonomy" id="698762"/>
    <lineage>
        <taxon>Bacteria</taxon>
        <taxon>Bacillati</taxon>
        <taxon>Bacillota</taxon>
        <taxon>Clostridia</taxon>
        <taxon>Neomoorellales</taxon>
        <taxon>Neomoorellaceae</taxon>
        <taxon>Thermanaeromonas</taxon>
    </lineage>
</organism>
<dbReference type="Proteomes" id="UP000192569">
    <property type="component" value="Chromosome I"/>
</dbReference>
<keyword evidence="2" id="KW-1185">Reference proteome</keyword>
<protein>
    <submittedName>
        <fullName evidence="1">Uncharacterized protein</fullName>
    </submittedName>
</protein>
<sequence length="114" mass="12544">MRKSDARKVYRLAKDLADDVVLLAEKAKNLQLTSSEVSKQAQEIVDRYRLRVERIKRGCNGEALKSIRDCTGKISAAARAFAAKDTPPEQVAAVLRSIADSLMQQAASLLSAKR</sequence>
<dbReference type="EMBL" id="LT838272">
    <property type="protein sequence ID" value="SMB96041.1"/>
    <property type="molecule type" value="Genomic_DNA"/>
</dbReference>